<organism evidence="1">
    <name type="scientific">Rhizobium phage LG08</name>
    <dbReference type="NCBI Taxonomy" id="3129229"/>
    <lineage>
        <taxon>Viruses</taxon>
        <taxon>Duplodnaviria</taxon>
        <taxon>Heunggongvirae</taxon>
        <taxon>Uroviricota</taxon>
        <taxon>Caudoviricetes</taxon>
    </lineage>
</organism>
<dbReference type="EMBL" id="PP429226">
    <property type="protein sequence ID" value="XCI77506.1"/>
    <property type="molecule type" value="Genomic_DNA"/>
</dbReference>
<proteinExistence type="predicted"/>
<gene>
    <name evidence="1" type="ORF">LDCGVIBL_CDS0148</name>
</gene>
<protein>
    <submittedName>
        <fullName evidence="1">Uncharacterized protein</fullName>
    </submittedName>
</protein>
<sequence>MDKNKELIEKIKAHRGEIRAGILAKNSVIYISVTKKAVFDMIAFYDDINKYLTFDFVTDGDCTVLYIDNQSE</sequence>
<reference evidence="1" key="1">
    <citation type="submission" date="2024-03" db="EMBL/GenBank/DDBJ databases">
        <authorList>
            <person name="Chantapakul B."/>
            <person name="Wang S."/>
        </authorList>
    </citation>
    <scope>NUCLEOTIDE SEQUENCE</scope>
</reference>
<name>A0AAU8HY14_9CAUD</name>
<accession>A0AAU8HY14</accession>
<evidence type="ECO:0000313" key="1">
    <source>
        <dbReference type="EMBL" id="XCI77506.1"/>
    </source>
</evidence>